<proteinExistence type="inferred from homology"/>
<evidence type="ECO:0000256" key="4">
    <source>
        <dbReference type="ARBA" id="ARBA00022475"/>
    </source>
</evidence>
<feature type="transmembrane region" description="Helical" evidence="8">
    <location>
        <begin position="34"/>
        <end position="55"/>
    </location>
</feature>
<feature type="transmembrane region" description="Helical" evidence="8">
    <location>
        <begin position="94"/>
        <end position="114"/>
    </location>
</feature>
<dbReference type="GO" id="GO:0005886">
    <property type="term" value="C:plasma membrane"/>
    <property type="evidence" value="ECO:0007669"/>
    <property type="project" value="UniProtKB-SubCell"/>
</dbReference>
<keyword evidence="7 8" id="KW-0472">Membrane</keyword>
<evidence type="ECO:0000256" key="3">
    <source>
        <dbReference type="ARBA" id="ARBA00022448"/>
    </source>
</evidence>
<protein>
    <recommendedName>
        <fullName evidence="11">AEC family transporter</fullName>
    </recommendedName>
</protein>
<name>A0A212T5V3_9MICO</name>
<organism evidence="9 10">
    <name type="scientific">Kytococcus aerolatus</name>
    <dbReference type="NCBI Taxonomy" id="592308"/>
    <lineage>
        <taxon>Bacteria</taxon>
        <taxon>Bacillati</taxon>
        <taxon>Actinomycetota</taxon>
        <taxon>Actinomycetes</taxon>
        <taxon>Micrococcales</taxon>
        <taxon>Kytococcaceae</taxon>
        <taxon>Kytococcus</taxon>
    </lineage>
</organism>
<dbReference type="InterPro" id="IPR038770">
    <property type="entry name" value="Na+/solute_symporter_sf"/>
</dbReference>
<keyword evidence="5 8" id="KW-0812">Transmembrane</keyword>
<feature type="transmembrane region" description="Helical" evidence="8">
    <location>
        <begin position="224"/>
        <end position="246"/>
    </location>
</feature>
<evidence type="ECO:0000256" key="7">
    <source>
        <dbReference type="ARBA" id="ARBA00023136"/>
    </source>
</evidence>
<feature type="transmembrane region" description="Helical" evidence="8">
    <location>
        <begin position="6"/>
        <end position="22"/>
    </location>
</feature>
<feature type="transmembrane region" description="Helical" evidence="8">
    <location>
        <begin position="252"/>
        <end position="273"/>
    </location>
</feature>
<sequence length="305" mass="31956">MLDVIEGFWTIGVVIGVGYLAAARELVPDGTVEALSRVTFTLGTPALLFTIIAAAPLHQVLSPPLVITVTAALLVAGVFWLLGRAWGLTPGEQLIGAMASGYVNAANLGIPIAVYVLGDAVYASAVLLGQLLLVQPMALLGLDLLDADGTASRWRTMTRPLRNPMTVGSLLGLLFSVQGWSIPGEWGAPLEMIGDLSVPAMLLAFGMSLRWGPRPLRGGAGREVVAAVLLKMAAMPLVGLGLGLLWGLDAQLLLVVAVTCALPSAQNVFVLATVYRQAPELGRDVVLTTTLLSLPVTMLLVLLLR</sequence>
<comment type="similarity">
    <text evidence="2">Belongs to the auxin efflux carrier (TC 2.A.69) family.</text>
</comment>
<dbReference type="OrthoDB" id="5405318at2"/>
<evidence type="ECO:0000313" key="10">
    <source>
        <dbReference type="Proteomes" id="UP000198122"/>
    </source>
</evidence>
<evidence type="ECO:0000256" key="1">
    <source>
        <dbReference type="ARBA" id="ARBA00004651"/>
    </source>
</evidence>
<comment type="subcellular location">
    <subcellularLocation>
        <location evidence="1">Cell membrane</location>
        <topology evidence="1">Multi-pass membrane protein</topology>
    </subcellularLocation>
</comment>
<accession>A0A212T5V3</accession>
<gene>
    <name evidence="9" type="ORF">SAMN05445756_0478</name>
</gene>
<evidence type="ECO:0000256" key="2">
    <source>
        <dbReference type="ARBA" id="ARBA00010145"/>
    </source>
</evidence>
<reference evidence="9 10" key="1">
    <citation type="submission" date="2017-06" db="EMBL/GenBank/DDBJ databases">
        <authorList>
            <person name="Kim H.J."/>
            <person name="Triplett B.A."/>
        </authorList>
    </citation>
    <scope>NUCLEOTIDE SEQUENCE [LARGE SCALE GENOMIC DNA]</scope>
    <source>
        <strain evidence="9 10">DSM 22179</strain>
    </source>
</reference>
<dbReference type="Proteomes" id="UP000198122">
    <property type="component" value="Unassembled WGS sequence"/>
</dbReference>
<dbReference type="AlphaFoldDB" id="A0A212T5V3"/>
<keyword evidence="6 8" id="KW-1133">Transmembrane helix</keyword>
<keyword evidence="10" id="KW-1185">Reference proteome</keyword>
<feature type="transmembrane region" description="Helical" evidence="8">
    <location>
        <begin position="285"/>
        <end position="304"/>
    </location>
</feature>
<keyword evidence="4" id="KW-1003">Cell membrane</keyword>
<dbReference type="RefSeq" id="WP_088817482.1">
    <property type="nucleotide sequence ID" value="NZ_FYEZ01000001.1"/>
</dbReference>
<dbReference type="PANTHER" id="PTHR36838:SF1">
    <property type="entry name" value="SLR1864 PROTEIN"/>
    <property type="match status" value="1"/>
</dbReference>
<dbReference type="GO" id="GO:0055085">
    <property type="term" value="P:transmembrane transport"/>
    <property type="evidence" value="ECO:0007669"/>
    <property type="project" value="InterPro"/>
</dbReference>
<evidence type="ECO:0000313" key="9">
    <source>
        <dbReference type="EMBL" id="SNC61418.1"/>
    </source>
</evidence>
<dbReference type="Gene3D" id="1.20.1530.20">
    <property type="match status" value="1"/>
</dbReference>
<feature type="transmembrane region" description="Helical" evidence="8">
    <location>
        <begin position="163"/>
        <end position="180"/>
    </location>
</feature>
<evidence type="ECO:0008006" key="11">
    <source>
        <dbReference type="Google" id="ProtNLM"/>
    </source>
</evidence>
<dbReference type="InterPro" id="IPR004776">
    <property type="entry name" value="Mem_transp_PIN-like"/>
</dbReference>
<dbReference type="Pfam" id="PF03547">
    <property type="entry name" value="Mem_trans"/>
    <property type="match status" value="2"/>
</dbReference>
<evidence type="ECO:0000256" key="6">
    <source>
        <dbReference type="ARBA" id="ARBA00022989"/>
    </source>
</evidence>
<feature type="transmembrane region" description="Helical" evidence="8">
    <location>
        <begin position="61"/>
        <end position="82"/>
    </location>
</feature>
<keyword evidence="3" id="KW-0813">Transport</keyword>
<evidence type="ECO:0000256" key="8">
    <source>
        <dbReference type="SAM" id="Phobius"/>
    </source>
</evidence>
<evidence type="ECO:0000256" key="5">
    <source>
        <dbReference type="ARBA" id="ARBA00022692"/>
    </source>
</evidence>
<dbReference type="EMBL" id="FYEZ01000001">
    <property type="protein sequence ID" value="SNC61418.1"/>
    <property type="molecule type" value="Genomic_DNA"/>
</dbReference>
<dbReference type="PANTHER" id="PTHR36838">
    <property type="entry name" value="AUXIN EFFLUX CARRIER FAMILY PROTEIN"/>
    <property type="match status" value="1"/>
</dbReference>
<feature type="transmembrane region" description="Helical" evidence="8">
    <location>
        <begin position="120"/>
        <end position="142"/>
    </location>
</feature>